<accession>A0A931CW34</accession>
<keyword evidence="7 9" id="KW-0472">Membrane</keyword>
<dbReference type="PROSITE" id="PS50928">
    <property type="entry name" value="ABC_TM1"/>
    <property type="match status" value="1"/>
</dbReference>
<gene>
    <name evidence="11" type="ORF">H0S81_00900</name>
</gene>
<evidence type="ECO:0000256" key="7">
    <source>
        <dbReference type="ARBA" id="ARBA00023136"/>
    </source>
</evidence>
<comment type="subunit">
    <text evidence="2">The complex is composed of two ATP-binding proteins (CysA), two transmembrane proteins (CysT and CysW) and a solute-binding protein (CysP).</text>
</comment>
<evidence type="ECO:0000259" key="10">
    <source>
        <dbReference type="PROSITE" id="PS50928"/>
    </source>
</evidence>
<keyword evidence="5 9" id="KW-1133">Transmembrane helix</keyword>
<dbReference type="InterPro" id="IPR035906">
    <property type="entry name" value="MetI-like_sf"/>
</dbReference>
<dbReference type="InterPro" id="IPR005667">
    <property type="entry name" value="Sulph_transpt2"/>
</dbReference>
<dbReference type="Gene3D" id="1.10.3720.10">
    <property type="entry name" value="MetI-like"/>
    <property type="match status" value="1"/>
</dbReference>
<feature type="transmembrane region" description="Helical" evidence="9">
    <location>
        <begin position="133"/>
        <end position="152"/>
    </location>
</feature>
<sequence>MGIFFMCRKVEPFKFIFIGMTIFITAVLLLAIGSLIAVPTWEDIRQNIWSPEMRFSLKLSMITGLVSTFMVMFFAIPIGYTLSRFNFWGKGFVKTIIDLPVAFPELVLGLCLLLVFGSEFFGNILNSMGLNFVFTKQGIVVAQFFTALPYAGRIMKSTFDYINPRMEFVSRSLGYSMFETFFNVSLPLARNGILASTVIAFARCIGTFGTVLILAGGSYMQTEVLPITLYLNISYGNMGMALTSGIVLMIVSFAAIFVFEQTEASL</sequence>
<evidence type="ECO:0000256" key="5">
    <source>
        <dbReference type="ARBA" id="ARBA00022989"/>
    </source>
</evidence>
<feature type="transmembrane region" description="Helical" evidence="9">
    <location>
        <begin position="201"/>
        <end position="220"/>
    </location>
</feature>
<evidence type="ECO:0000256" key="3">
    <source>
        <dbReference type="ARBA" id="ARBA00022448"/>
    </source>
</evidence>
<organism evidence="11 12">
    <name type="scientific">Desulfotignum balticum</name>
    <dbReference type="NCBI Taxonomy" id="115781"/>
    <lineage>
        <taxon>Bacteria</taxon>
        <taxon>Pseudomonadati</taxon>
        <taxon>Thermodesulfobacteriota</taxon>
        <taxon>Desulfobacteria</taxon>
        <taxon>Desulfobacterales</taxon>
        <taxon>Desulfobacteraceae</taxon>
        <taxon>Desulfotignum</taxon>
    </lineage>
</organism>
<comment type="subcellular location">
    <subcellularLocation>
        <location evidence="1 9">Cell membrane</location>
        <topology evidence="1 9">Multi-pass membrane protein</topology>
    </subcellularLocation>
</comment>
<comment type="similarity">
    <text evidence="9">Belongs to the binding-protein-dependent transport system permease family.</text>
</comment>
<dbReference type="InterPro" id="IPR000515">
    <property type="entry name" value="MetI-like"/>
</dbReference>
<feature type="transmembrane region" description="Helical" evidence="9">
    <location>
        <begin position="59"/>
        <end position="82"/>
    </location>
</feature>
<dbReference type="AlphaFoldDB" id="A0A931CW34"/>
<evidence type="ECO:0000256" key="4">
    <source>
        <dbReference type="ARBA" id="ARBA00022692"/>
    </source>
</evidence>
<dbReference type="Pfam" id="PF00528">
    <property type="entry name" value="BPD_transp_1"/>
    <property type="match status" value="1"/>
</dbReference>
<feature type="transmembrane region" description="Helical" evidence="9">
    <location>
        <begin position="172"/>
        <end position="189"/>
    </location>
</feature>
<dbReference type="NCBIfam" id="TIGR01581">
    <property type="entry name" value="Mo_ABC_porter"/>
    <property type="match status" value="1"/>
</dbReference>
<keyword evidence="6" id="KW-0764">Sulfate transport</keyword>
<evidence type="ECO:0000256" key="8">
    <source>
        <dbReference type="ARBA" id="ARBA00025323"/>
    </source>
</evidence>
<dbReference type="GO" id="GO:0005886">
    <property type="term" value="C:plasma membrane"/>
    <property type="evidence" value="ECO:0007669"/>
    <property type="project" value="UniProtKB-SubCell"/>
</dbReference>
<feature type="transmembrane region" description="Helical" evidence="9">
    <location>
        <begin position="240"/>
        <end position="259"/>
    </location>
</feature>
<feature type="domain" description="ABC transmembrane type-1" evidence="10">
    <location>
        <begin position="57"/>
        <end position="259"/>
    </location>
</feature>
<keyword evidence="3 9" id="KW-0813">Transport</keyword>
<dbReference type="GO" id="GO:0015419">
    <property type="term" value="F:ABC-type sulfate transporter activity"/>
    <property type="evidence" value="ECO:0007669"/>
    <property type="project" value="InterPro"/>
</dbReference>
<evidence type="ECO:0000256" key="1">
    <source>
        <dbReference type="ARBA" id="ARBA00004651"/>
    </source>
</evidence>
<comment type="caution">
    <text evidence="11">The sequence shown here is derived from an EMBL/GenBank/DDBJ whole genome shotgun (WGS) entry which is preliminary data.</text>
</comment>
<keyword evidence="4 9" id="KW-0812">Transmembrane</keyword>
<feature type="transmembrane region" description="Helical" evidence="9">
    <location>
        <begin position="102"/>
        <end position="121"/>
    </location>
</feature>
<evidence type="ECO:0000256" key="6">
    <source>
        <dbReference type="ARBA" id="ARBA00023032"/>
    </source>
</evidence>
<reference evidence="11" key="1">
    <citation type="submission" date="2020-07" db="EMBL/GenBank/DDBJ databases">
        <title>Severe corrosion of carbon steel in oil field produced water can be linked to methanogenic archaea containing a special type of NiFe hydrogenase.</title>
        <authorList>
            <person name="Lahme S."/>
            <person name="Mand J."/>
            <person name="Longwell J."/>
            <person name="Smith R."/>
            <person name="Enning D."/>
        </authorList>
    </citation>
    <scope>NUCLEOTIDE SEQUENCE</scope>
    <source>
        <strain evidence="11">MIC098Bin6</strain>
    </source>
</reference>
<dbReference type="EMBL" id="JACCQK010000031">
    <property type="protein sequence ID" value="MBG0778476.1"/>
    <property type="molecule type" value="Genomic_DNA"/>
</dbReference>
<dbReference type="SUPFAM" id="SSF161098">
    <property type="entry name" value="MetI-like"/>
    <property type="match status" value="1"/>
</dbReference>
<comment type="function">
    <text evidence="8">Part of the ABC transporter complex CysAWTP (TC 3.A.1.6.1) involved in sulfate/thiosulfate import. Probably responsible for the translocation of the substrate across the membrane.</text>
</comment>
<dbReference type="CDD" id="cd06261">
    <property type="entry name" value="TM_PBP2"/>
    <property type="match status" value="1"/>
</dbReference>
<name>A0A931CW34_9BACT</name>
<evidence type="ECO:0000256" key="9">
    <source>
        <dbReference type="RuleBase" id="RU363032"/>
    </source>
</evidence>
<dbReference type="PANTHER" id="PTHR30406:SF8">
    <property type="entry name" value="SULFATE TRANSPORT SYSTEM PERMEASE PROTEIN CYST"/>
    <property type="match status" value="1"/>
</dbReference>
<dbReference type="PANTHER" id="PTHR30406">
    <property type="entry name" value="SULFATE TRANSPORT SYSTEM PERMEASE PROTEIN"/>
    <property type="match status" value="1"/>
</dbReference>
<dbReference type="Proteomes" id="UP000706172">
    <property type="component" value="Unassembled WGS sequence"/>
</dbReference>
<evidence type="ECO:0000313" key="12">
    <source>
        <dbReference type="Proteomes" id="UP000706172"/>
    </source>
</evidence>
<evidence type="ECO:0000313" key="11">
    <source>
        <dbReference type="EMBL" id="MBG0778476.1"/>
    </source>
</evidence>
<proteinExistence type="inferred from homology"/>
<dbReference type="InterPro" id="IPR006469">
    <property type="entry name" value="NifC_ABC_porter"/>
</dbReference>
<feature type="transmembrane region" description="Helical" evidence="9">
    <location>
        <begin position="15"/>
        <end position="38"/>
    </location>
</feature>
<evidence type="ECO:0000256" key="2">
    <source>
        <dbReference type="ARBA" id="ARBA00011779"/>
    </source>
</evidence>
<protein>
    <submittedName>
        <fullName evidence="11">ABC transporter permease subunit</fullName>
    </submittedName>
</protein>